<gene>
    <name evidence="2" type="ORF">PAPOLLO_LOCUS7339</name>
</gene>
<keyword evidence="3" id="KW-1185">Reference proteome</keyword>
<dbReference type="OrthoDB" id="6753017at2759"/>
<sequence length="99" mass="11298">MSQFCFICSQPLTESGVVTVDRGMKALIDASIERGDEFSEYLKDQTSVKIHVQCRKNYTRKSSIDAVKRRRQEEEAGSSKISPPRTRARVSETTFCFWG</sequence>
<name>A0A8S3WKC1_PARAO</name>
<protein>
    <submittedName>
        <fullName evidence="2">(apollo) hypothetical protein</fullName>
    </submittedName>
</protein>
<dbReference type="EMBL" id="CAJQZP010000508">
    <property type="protein sequence ID" value="CAG4965080.1"/>
    <property type="molecule type" value="Genomic_DNA"/>
</dbReference>
<comment type="caution">
    <text evidence="2">The sequence shown here is derived from an EMBL/GenBank/DDBJ whole genome shotgun (WGS) entry which is preliminary data.</text>
</comment>
<accession>A0A8S3WKC1</accession>
<evidence type="ECO:0000313" key="3">
    <source>
        <dbReference type="Proteomes" id="UP000691718"/>
    </source>
</evidence>
<evidence type="ECO:0000313" key="2">
    <source>
        <dbReference type="EMBL" id="CAG4965080.1"/>
    </source>
</evidence>
<feature type="compositionally biased region" description="Basic and acidic residues" evidence="1">
    <location>
        <begin position="63"/>
        <end position="74"/>
    </location>
</feature>
<organism evidence="2 3">
    <name type="scientific">Parnassius apollo</name>
    <name type="common">Apollo butterfly</name>
    <name type="synonym">Papilio apollo</name>
    <dbReference type="NCBI Taxonomy" id="110799"/>
    <lineage>
        <taxon>Eukaryota</taxon>
        <taxon>Metazoa</taxon>
        <taxon>Ecdysozoa</taxon>
        <taxon>Arthropoda</taxon>
        <taxon>Hexapoda</taxon>
        <taxon>Insecta</taxon>
        <taxon>Pterygota</taxon>
        <taxon>Neoptera</taxon>
        <taxon>Endopterygota</taxon>
        <taxon>Lepidoptera</taxon>
        <taxon>Glossata</taxon>
        <taxon>Ditrysia</taxon>
        <taxon>Papilionoidea</taxon>
        <taxon>Papilionidae</taxon>
        <taxon>Parnassiinae</taxon>
        <taxon>Parnassini</taxon>
        <taxon>Parnassius</taxon>
        <taxon>Parnassius</taxon>
    </lineage>
</organism>
<evidence type="ECO:0000256" key="1">
    <source>
        <dbReference type="SAM" id="MobiDB-lite"/>
    </source>
</evidence>
<dbReference type="AlphaFoldDB" id="A0A8S3WKC1"/>
<feature type="region of interest" description="Disordered" evidence="1">
    <location>
        <begin position="63"/>
        <end position="90"/>
    </location>
</feature>
<reference evidence="2" key="1">
    <citation type="submission" date="2021-04" db="EMBL/GenBank/DDBJ databases">
        <authorList>
            <person name="Tunstrom K."/>
        </authorList>
    </citation>
    <scope>NUCLEOTIDE SEQUENCE</scope>
</reference>
<proteinExistence type="predicted"/>
<dbReference type="Proteomes" id="UP000691718">
    <property type="component" value="Unassembled WGS sequence"/>
</dbReference>